<dbReference type="PROSITE" id="PS00107">
    <property type="entry name" value="PROTEIN_KINASE_ATP"/>
    <property type="match status" value="1"/>
</dbReference>
<feature type="region of interest" description="Disordered" evidence="13">
    <location>
        <begin position="556"/>
        <end position="585"/>
    </location>
</feature>
<dbReference type="SUPFAM" id="SSF56112">
    <property type="entry name" value="Protein kinase-like (PK-like)"/>
    <property type="match status" value="1"/>
</dbReference>
<keyword evidence="4" id="KW-0808">Transferase</keyword>
<feature type="domain" description="Protein kinase" evidence="14">
    <location>
        <begin position="28"/>
        <end position="281"/>
    </location>
</feature>
<dbReference type="EC" id="2.7.11.1" evidence="2"/>
<evidence type="ECO:0000313" key="16">
    <source>
        <dbReference type="Proteomes" id="UP000694701"/>
    </source>
</evidence>
<comment type="catalytic activity">
    <reaction evidence="9">
        <text>L-threonyl-[protein] + ATP = O-phospho-L-threonyl-[protein] + ADP + H(+)</text>
        <dbReference type="Rhea" id="RHEA:46608"/>
        <dbReference type="Rhea" id="RHEA-COMP:11060"/>
        <dbReference type="Rhea" id="RHEA-COMP:11605"/>
        <dbReference type="ChEBI" id="CHEBI:15378"/>
        <dbReference type="ChEBI" id="CHEBI:30013"/>
        <dbReference type="ChEBI" id="CHEBI:30616"/>
        <dbReference type="ChEBI" id="CHEBI:61977"/>
        <dbReference type="ChEBI" id="CHEBI:456216"/>
        <dbReference type="EC" id="2.7.11.1"/>
    </reaction>
</comment>
<evidence type="ECO:0000256" key="4">
    <source>
        <dbReference type="ARBA" id="ARBA00022679"/>
    </source>
</evidence>
<dbReference type="Gene3D" id="1.10.510.10">
    <property type="entry name" value="Transferase(Phosphotransferase) domain 1"/>
    <property type="match status" value="1"/>
</dbReference>
<feature type="compositionally biased region" description="Pro residues" evidence="13">
    <location>
        <begin position="1013"/>
        <end position="1022"/>
    </location>
</feature>
<feature type="compositionally biased region" description="Basic residues" evidence="13">
    <location>
        <begin position="950"/>
        <end position="962"/>
    </location>
</feature>
<dbReference type="PANTHER" id="PTHR47167">
    <property type="entry name" value="SERINE/THREONINE-PROTEIN KINASE TAO1-LIKE PROTEIN"/>
    <property type="match status" value="1"/>
</dbReference>
<dbReference type="PROSITE" id="PS00108">
    <property type="entry name" value="PROTEIN_KINASE_ST"/>
    <property type="match status" value="1"/>
</dbReference>
<evidence type="ECO:0000256" key="2">
    <source>
        <dbReference type="ARBA" id="ARBA00012513"/>
    </source>
</evidence>
<evidence type="ECO:0000256" key="9">
    <source>
        <dbReference type="ARBA" id="ARBA00047899"/>
    </source>
</evidence>
<dbReference type="PROSITE" id="PS50011">
    <property type="entry name" value="PROTEIN_KINASE_DOM"/>
    <property type="match status" value="1"/>
</dbReference>
<sequence length="1091" mass="124754">MPTIVRAGSLKDPEVAELFYKEDPEKLFTDLREIGHGSFGAVYFAHDIRTNEVVAIKKMSYSGKQSNEKWQDIVKEVKFLQKLRHPNTVEYRGCYLREHTAWLVMEYCLGSASDLLEVHKKPLQEVEIAAITHGALQGLVYLHSHNMIHRDVKAGNILLTEPGQVKLGDFGSASIMAPANSFVGTPYWMAPEVILAMDEGQYDGKVDVWSLGITCIELAERKPPLFNMNAMSALYHIAQNESPVLQSSHWSDYFRNFVDSCLQKIAQDRPTSDVLLKHHFLSRERPVTVVMDLIARTKDAVRELDNLQYRKMKKILFQETHNGPAAEGTEEEEVLCSGGELQGNYLLRTGTVNSMESSHSLPSMSISASSHSSSVNSLADGSDDSGEMAMMQEGEHTVTSNSSVLHKPLNHENLYDDPYQPEVDSQQQGPSGGRRRRGRDHFATIRTASLVTRQIQEHEQGSALREQMSRYKRMRRQHQKQLMALENKLKAEMDEHQLRLDKELETQRNSFSSEADKLSKKHQAVLEKECKSALTEEKKFQQHILGQQKKELSGLLESQKRQYRQRKEQLKEELSENQSTPKREKQEWLVQQKECLQQLQAEEEAGLLRRQRQYYELQGRQYKRKMLLARHNLEQDLLREDLNKKQTLKDLECAMLLRHHESTQELEFRQLGLVQHTRADLIRTQHQTELTNQMEYNNRREQELRQKHAVEVRQQPKSLRSKELQIKRQFQDTCKIQTRQYKALRNHLLENTPKSDHKAVLKRLKDEQTRKLAILAEQYDHSINDMLSTQALRLDETQEAEYQALRMQLQQELELLNAYQSKIKMHTDTQHEREVKELEQRVSIRRALLEQRIEEEMLALQNERSERIRSLLERQASEIEAFDSESLRLGFSSLALTGIPSEAHPKQGYPWSHGGPPLSRRGPSRADSSSSSHGLGPLHHSSRSSSSASHHSRHQLPQHYHHQSTPQLYREREKEKEREREREKEWGGAPAHTHLFSHHHLPSRSSSQSLALLPPPPPPAPPSISSGPPAPQGVYGAGLVVRGPSLLALRNSPQPPRRTASGGAGGGADAVLSRSTSVTSHISNGSHLSYS</sequence>
<protein>
    <recommendedName>
        <fullName evidence="2">non-specific serine/threonine protein kinase</fullName>
        <ecNumber evidence="2">2.7.11.1</ecNumber>
    </recommendedName>
</protein>
<keyword evidence="5 11" id="KW-0547">Nucleotide-binding</keyword>
<proteinExistence type="inferred from homology"/>
<dbReference type="InterPro" id="IPR008271">
    <property type="entry name" value="Ser/Thr_kinase_AS"/>
</dbReference>
<keyword evidence="8 12" id="KW-0175">Coiled coil</keyword>
<feature type="compositionally biased region" description="Low complexity" evidence="13">
    <location>
        <begin position="919"/>
        <end position="949"/>
    </location>
</feature>
<evidence type="ECO:0000256" key="1">
    <source>
        <dbReference type="ARBA" id="ARBA00008874"/>
    </source>
</evidence>
<dbReference type="GO" id="GO:0004674">
    <property type="term" value="F:protein serine/threonine kinase activity"/>
    <property type="evidence" value="ECO:0007669"/>
    <property type="project" value="UniProtKB-KW"/>
</dbReference>
<comment type="catalytic activity">
    <reaction evidence="10">
        <text>L-seryl-[protein] + ATP = O-phospho-L-seryl-[protein] + ADP + H(+)</text>
        <dbReference type="Rhea" id="RHEA:17989"/>
        <dbReference type="Rhea" id="RHEA-COMP:9863"/>
        <dbReference type="Rhea" id="RHEA-COMP:11604"/>
        <dbReference type="ChEBI" id="CHEBI:15378"/>
        <dbReference type="ChEBI" id="CHEBI:29999"/>
        <dbReference type="ChEBI" id="CHEBI:30616"/>
        <dbReference type="ChEBI" id="CHEBI:83421"/>
        <dbReference type="ChEBI" id="CHEBI:456216"/>
        <dbReference type="EC" id="2.7.11.1"/>
    </reaction>
</comment>
<evidence type="ECO:0000256" key="7">
    <source>
        <dbReference type="ARBA" id="ARBA00022840"/>
    </source>
</evidence>
<feature type="compositionally biased region" description="Basic and acidic residues" evidence="13">
    <location>
        <begin position="565"/>
        <end position="574"/>
    </location>
</feature>
<dbReference type="GO" id="GO:0005737">
    <property type="term" value="C:cytoplasm"/>
    <property type="evidence" value="ECO:0007669"/>
    <property type="project" value="TreeGrafter"/>
</dbReference>
<dbReference type="Gene3D" id="3.30.200.20">
    <property type="entry name" value="Phosphorylase Kinase, domain 1"/>
    <property type="match status" value="1"/>
</dbReference>
<evidence type="ECO:0000256" key="5">
    <source>
        <dbReference type="ARBA" id="ARBA00022741"/>
    </source>
</evidence>
<feature type="compositionally biased region" description="Polar residues" evidence="13">
    <location>
        <begin position="1073"/>
        <end position="1091"/>
    </location>
</feature>
<organism evidence="15 16">
    <name type="scientific">Cyprinus carpio</name>
    <name type="common">Common carp</name>
    <dbReference type="NCBI Taxonomy" id="7962"/>
    <lineage>
        <taxon>Eukaryota</taxon>
        <taxon>Metazoa</taxon>
        <taxon>Chordata</taxon>
        <taxon>Craniata</taxon>
        <taxon>Vertebrata</taxon>
        <taxon>Euteleostomi</taxon>
        <taxon>Actinopterygii</taxon>
        <taxon>Neopterygii</taxon>
        <taxon>Teleostei</taxon>
        <taxon>Ostariophysi</taxon>
        <taxon>Cypriniformes</taxon>
        <taxon>Cyprinidae</taxon>
        <taxon>Cyprininae</taxon>
        <taxon>Cyprinus</taxon>
    </lineage>
</organism>
<feature type="compositionally biased region" description="Low complexity" evidence="13">
    <location>
        <begin position="1003"/>
        <end position="1012"/>
    </location>
</feature>
<feature type="compositionally biased region" description="Basic and acidic residues" evidence="13">
    <location>
        <begin position="969"/>
        <end position="986"/>
    </location>
</feature>
<evidence type="ECO:0000256" key="12">
    <source>
        <dbReference type="SAM" id="Coils"/>
    </source>
</evidence>
<dbReference type="Proteomes" id="UP000694701">
    <property type="component" value="Unplaced"/>
</dbReference>
<evidence type="ECO:0000259" key="14">
    <source>
        <dbReference type="PROSITE" id="PS50011"/>
    </source>
</evidence>
<evidence type="ECO:0000256" key="8">
    <source>
        <dbReference type="ARBA" id="ARBA00023054"/>
    </source>
</evidence>
<dbReference type="InterPro" id="IPR017441">
    <property type="entry name" value="Protein_kinase_ATP_BS"/>
</dbReference>
<feature type="binding site" evidence="11">
    <location>
        <position position="58"/>
    </location>
    <ligand>
        <name>ATP</name>
        <dbReference type="ChEBI" id="CHEBI:30616"/>
    </ligand>
</feature>
<dbReference type="SMART" id="SM00220">
    <property type="entry name" value="S_TKc"/>
    <property type="match status" value="1"/>
</dbReference>
<dbReference type="Ensembl" id="ENSCCRT00020035582.1">
    <property type="protein sequence ID" value="ENSCCRP00020032539.1"/>
    <property type="gene ID" value="ENSCCRG00020014264.1"/>
</dbReference>
<dbReference type="InterPro" id="IPR051234">
    <property type="entry name" value="TAO_STE20_kinase"/>
</dbReference>
<comment type="similarity">
    <text evidence="1">Belongs to the protein kinase superfamily. STE Ser/Thr protein kinase family. STE20 subfamily.</text>
</comment>
<evidence type="ECO:0000313" key="15">
    <source>
        <dbReference type="Ensembl" id="ENSCCRP00020032539.1"/>
    </source>
</evidence>
<keyword evidence="3" id="KW-0723">Serine/threonine-protein kinase</keyword>
<keyword evidence="6" id="KW-0418">Kinase</keyword>
<feature type="region of interest" description="Disordered" evidence="13">
    <location>
        <begin position="902"/>
        <end position="1091"/>
    </location>
</feature>
<dbReference type="GO" id="GO:0005524">
    <property type="term" value="F:ATP binding"/>
    <property type="evidence" value="ECO:0007669"/>
    <property type="project" value="UniProtKB-UniRule"/>
</dbReference>
<accession>A0A8C2DVY1</accession>
<keyword evidence="7 11" id="KW-0067">ATP-binding</keyword>
<dbReference type="Pfam" id="PF00069">
    <property type="entry name" value="Pkinase"/>
    <property type="match status" value="1"/>
</dbReference>
<dbReference type="InterPro" id="IPR000719">
    <property type="entry name" value="Prot_kinase_dom"/>
</dbReference>
<evidence type="ECO:0000256" key="6">
    <source>
        <dbReference type="ARBA" id="ARBA00022777"/>
    </source>
</evidence>
<feature type="compositionally biased region" description="Low complexity" evidence="13">
    <location>
        <begin position="356"/>
        <end position="379"/>
    </location>
</feature>
<dbReference type="AlphaFoldDB" id="A0A8C2DVY1"/>
<dbReference type="InterPro" id="IPR011009">
    <property type="entry name" value="Kinase-like_dom_sf"/>
</dbReference>
<evidence type="ECO:0000256" key="13">
    <source>
        <dbReference type="SAM" id="MobiDB-lite"/>
    </source>
</evidence>
<evidence type="ECO:0000256" key="10">
    <source>
        <dbReference type="ARBA" id="ARBA00048679"/>
    </source>
</evidence>
<name>A0A8C2DVY1_CYPCA</name>
<evidence type="ECO:0000256" key="11">
    <source>
        <dbReference type="PROSITE-ProRule" id="PRU10141"/>
    </source>
</evidence>
<evidence type="ECO:0000256" key="3">
    <source>
        <dbReference type="ARBA" id="ARBA00022527"/>
    </source>
</evidence>
<feature type="coiled-coil region" evidence="12">
    <location>
        <begin position="468"/>
        <end position="506"/>
    </location>
</feature>
<dbReference type="PANTHER" id="PTHR47167:SF6">
    <property type="entry name" value="SERINE_THREONINE-PROTEIN KINASE TAO2"/>
    <property type="match status" value="1"/>
</dbReference>
<dbReference type="FunFam" id="3.30.200.20:FF:000029">
    <property type="entry name" value="Serine/threonine-protein kinase TAO2, putative"/>
    <property type="match status" value="1"/>
</dbReference>
<dbReference type="FunFam" id="1.10.510.10:FF:000030">
    <property type="entry name" value="Serine/threonine-protein kinase TAO2, putative"/>
    <property type="match status" value="1"/>
</dbReference>
<feature type="region of interest" description="Disordered" evidence="13">
    <location>
        <begin position="356"/>
        <end position="387"/>
    </location>
</feature>
<reference evidence="15" key="1">
    <citation type="submission" date="2025-08" db="UniProtKB">
        <authorList>
            <consortium name="Ensembl"/>
        </authorList>
    </citation>
    <scope>IDENTIFICATION</scope>
</reference>
<feature type="region of interest" description="Disordered" evidence="13">
    <location>
        <begin position="408"/>
        <end position="439"/>
    </location>
</feature>